<evidence type="ECO:0000313" key="1">
    <source>
        <dbReference type="EMBL" id="KAK9803765.1"/>
    </source>
</evidence>
<gene>
    <name evidence="1" type="ORF">WJX73_004047</name>
</gene>
<accession>A0AAW1P5M7</accession>
<keyword evidence="2" id="KW-1185">Reference proteome</keyword>
<dbReference type="Proteomes" id="UP001465755">
    <property type="component" value="Unassembled WGS sequence"/>
</dbReference>
<dbReference type="EMBL" id="JALJOQ010000056">
    <property type="protein sequence ID" value="KAK9803765.1"/>
    <property type="molecule type" value="Genomic_DNA"/>
</dbReference>
<dbReference type="AlphaFoldDB" id="A0AAW1P5M7"/>
<organism evidence="1 2">
    <name type="scientific">Symbiochloris irregularis</name>
    <dbReference type="NCBI Taxonomy" id="706552"/>
    <lineage>
        <taxon>Eukaryota</taxon>
        <taxon>Viridiplantae</taxon>
        <taxon>Chlorophyta</taxon>
        <taxon>core chlorophytes</taxon>
        <taxon>Trebouxiophyceae</taxon>
        <taxon>Trebouxiales</taxon>
        <taxon>Trebouxiaceae</taxon>
        <taxon>Symbiochloris</taxon>
    </lineage>
</organism>
<evidence type="ECO:0000313" key="2">
    <source>
        <dbReference type="Proteomes" id="UP001465755"/>
    </source>
</evidence>
<proteinExistence type="predicted"/>
<protein>
    <submittedName>
        <fullName evidence="1">Uncharacterized protein</fullName>
    </submittedName>
</protein>
<name>A0AAW1P5M7_9CHLO</name>
<reference evidence="1 2" key="1">
    <citation type="journal article" date="2024" name="Nat. Commun.">
        <title>Phylogenomics reveals the evolutionary origins of lichenization in chlorophyte algae.</title>
        <authorList>
            <person name="Puginier C."/>
            <person name="Libourel C."/>
            <person name="Otte J."/>
            <person name="Skaloud P."/>
            <person name="Haon M."/>
            <person name="Grisel S."/>
            <person name="Petersen M."/>
            <person name="Berrin J.G."/>
            <person name="Delaux P.M."/>
            <person name="Dal Grande F."/>
            <person name="Keller J."/>
        </authorList>
    </citation>
    <scope>NUCLEOTIDE SEQUENCE [LARGE SCALE GENOMIC DNA]</scope>
    <source>
        <strain evidence="1 2">SAG 2036</strain>
    </source>
</reference>
<sequence>MAANIPETPYRALGAEILDFGKPYTGPYPHNFDSKGSCLFSLRYTVGFRSRTRFKVNGALQEAESCVELSPCGHRPRFKVTLCNAEEVFRGKAPREQDSPSAAWGECCKWRNNQTGKSTSASESIEEEAPLCRHSASTMRIRFTSHTEVHLPGHMTVTTAPGASQDWAMHDDLLMLESIDQLYKWDDQLAAHTKKLLQHPEEDLDAEQIKERQLMLVELKLRREQIERVVRSMS</sequence>
<comment type="caution">
    <text evidence="1">The sequence shown here is derived from an EMBL/GenBank/DDBJ whole genome shotgun (WGS) entry which is preliminary data.</text>
</comment>